<keyword evidence="2" id="KW-0012">Acyltransferase</keyword>
<protein>
    <submittedName>
        <fullName evidence="4">GNAT family N-acetyltransferase</fullName>
    </submittedName>
</protein>
<evidence type="ECO:0000313" key="4">
    <source>
        <dbReference type="EMBL" id="MBF6227786.1"/>
    </source>
</evidence>
<proteinExistence type="predicted"/>
<dbReference type="InterPro" id="IPR050832">
    <property type="entry name" value="Bact_Acetyltransf"/>
</dbReference>
<dbReference type="PROSITE" id="PS51186">
    <property type="entry name" value="GNAT"/>
    <property type="match status" value="1"/>
</dbReference>
<feature type="domain" description="N-acetyltransferase" evidence="3">
    <location>
        <begin position="1"/>
        <end position="165"/>
    </location>
</feature>
<evidence type="ECO:0000256" key="2">
    <source>
        <dbReference type="ARBA" id="ARBA00023315"/>
    </source>
</evidence>
<dbReference type="SUPFAM" id="SSF55729">
    <property type="entry name" value="Acyl-CoA N-acyltransferases (Nat)"/>
    <property type="match status" value="1"/>
</dbReference>
<gene>
    <name evidence="4" type="ORF">IU470_22080</name>
</gene>
<dbReference type="CDD" id="cd04301">
    <property type="entry name" value="NAT_SF"/>
    <property type="match status" value="1"/>
</dbReference>
<sequence>MVAATAMDATDIARLRDRLAQWMVANGIGQWVPGEYAVAVVAEEIERDEWFVWRDESATLVAAVRLIWRDPEFWGGDDDTEAGYVHGLMVAPEYRGRGLGPRILGFCAAHTLAHGVTRQRLDTASDNQVLRKYYAAQGFIELRETRLPPQFHGTTHVVLMEKRLDTPEVP</sequence>
<evidence type="ECO:0000313" key="5">
    <source>
        <dbReference type="Proteomes" id="UP000807309"/>
    </source>
</evidence>
<dbReference type="PANTHER" id="PTHR43877">
    <property type="entry name" value="AMINOALKYLPHOSPHONATE N-ACETYLTRANSFERASE-RELATED-RELATED"/>
    <property type="match status" value="1"/>
</dbReference>
<name>A0ABS0CD28_9NOCA</name>
<keyword evidence="5" id="KW-1185">Reference proteome</keyword>
<dbReference type="Pfam" id="PF00583">
    <property type="entry name" value="Acetyltransf_1"/>
    <property type="match status" value="1"/>
</dbReference>
<comment type="caution">
    <text evidence="4">The sequence shown here is derived from an EMBL/GenBank/DDBJ whole genome shotgun (WGS) entry which is preliminary data.</text>
</comment>
<evidence type="ECO:0000259" key="3">
    <source>
        <dbReference type="PROSITE" id="PS51186"/>
    </source>
</evidence>
<dbReference type="EMBL" id="JADLRE010000017">
    <property type="protein sequence ID" value="MBF6227786.1"/>
    <property type="molecule type" value="Genomic_DNA"/>
</dbReference>
<dbReference type="Gene3D" id="3.40.630.30">
    <property type="match status" value="1"/>
</dbReference>
<accession>A0ABS0CD28</accession>
<keyword evidence="1" id="KW-0808">Transferase</keyword>
<organism evidence="4 5">
    <name type="scientific">Nocardia abscessus</name>
    <dbReference type="NCBI Taxonomy" id="120957"/>
    <lineage>
        <taxon>Bacteria</taxon>
        <taxon>Bacillati</taxon>
        <taxon>Actinomycetota</taxon>
        <taxon>Actinomycetes</taxon>
        <taxon>Mycobacteriales</taxon>
        <taxon>Nocardiaceae</taxon>
        <taxon>Nocardia</taxon>
    </lineage>
</organism>
<dbReference type="Proteomes" id="UP000807309">
    <property type="component" value="Unassembled WGS sequence"/>
</dbReference>
<reference evidence="4 5" key="1">
    <citation type="submission" date="2020-10" db="EMBL/GenBank/DDBJ databases">
        <title>Identification of Nocardia species via Next-generation sequencing and recognition of intraspecies genetic diversity.</title>
        <authorList>
            <person name="Li P."/>
            <person name="Li P."/>
            <person name="Lu B."/>
        </authorList>
    </citation>
    <scope>NUCLEOTIDE SEQUENCE [LARGE SCALE GENOMIC DNA]</scope>
    <source>
        <strain evidence="4 5">N-11</strain>
    </source>
</reference>
<evidence type="ECO:0000256" key="1">
    <source>
        <dbReference type="ARBA" id="ARBA00022679"/>
    </source>
</evidence>
<dbReference type="InterPro" id="IPR016181">
    <property type="entry name" value="Acyl_CoA_acyltransferase"/>
</dbReference>
<dbReference type="InterPro" id="IPR000182">
    <property type="entry name" value="GNAT_dom"/>
</dbReference>